<feature type="transmembrane region" description="Helical" evidence="6">
    <location>
        <begin position="145"/>
        <end position="166"/>
    </location>
</feature>
<feature type="transmembrane region" description="Helical" evidence="6">
    <location>
        <begin position="31"/>
        <end position="49"/>
    </location>
</feature>
<comment type="subcellular location">
    <subcellularLocation>
        <location evidence="1">Cell membrane</location>
        <topology evidence="1">Multi-pass membrane protein</topology>
    </subcellularLocation>
</comment>
<evidence type="ECO:0000313" key="8">
    <source>
        <dbReference type="EMBL" id="RKP50615.1"/>
    </source>
</evidence>
<protein>
    <submittedName>
        <fullName evidence="8">Pilus assembly protein</fullName>
    </submittedName>
</protein>
<dbReference type="InterPro" id="IPR018076">
    <property type="entry name" value="T2SS_GspF_dom"/>
</dbReference>
<comment type="caution">
    <text evidence="8">The sequence shown here is derived from an EMBL/GenBank/DDBJ whole genome shotgun (WGS) entry which is preliminary data.</text>
</comment>
<sequence>MLVAAPRVRDARLALRARRQSLEGDPRMTRANVFGVAIFMTVLIGGFLIETIAQWRRTRPAALMRARLATLEAGAASLEPAPSAEGAALFRERRRTVRLWGRLDERITRFEVVGGKRGVQAAIALAVVMAMAALFVGCIDVVPSWVAALLFVALPLASLVATFRMMAGRLRMRMLNAFPDALDLMVRAVRTGVPVMRALEIVADECAQPVAGEFRLIADALQLGIELETVLTSAMQRLRIPEFSFFCVALLLQRETGGPLGETLEGLSDIIRARKEVRQKTRALTAESRLASRIIACVPLVIFGALYLIDRDYVGVLLDSSAGHLILIAAASLLTTGLVVIQRIAQLDTPR</sequence>
<keyword evidence="9" id="KW-1185">Reference proteome</keyword>
<dbReference type="GO" id="GO:0005886">
    <property type="term" value="C:plasma membrane"/>
    <property type="evidence" value="ECO:0007669"/>
    <property type="project" value="UniProtKB-SubCell"/>
</dbReference>
<proteinExistence type="predicted"/>
<keyword evidence="2" id="KW-1003">Cell membrane</keyword>
<evidence type="ECO:0000256" key="1">
    <source>
        <dbReference type="ARBA" id="ARBA00004651"/>
    </source>
</evidence>
<name>A0A494XIP8_9BURK</name>
<evidence type="ECO:0000256" key="5">
    <source>
        <dbReference type="ARBA" id="ARBA00023136"/>
    </source>
</evidence>
<reference evidence="8 9" key="1">
    <citation type="submission" date="2018-10" db="EMBL/GenBank/DDBJ databases">
        <title>Paraburkholderia sp. 7MK8-2, isolated from soil.</title>
        <authorList>
            <person name="Gao Z.-H."/>
            <person name="Qiu L.-H."/>
        </authorList>
    </citation>
    <scope>NUCLEOTIDE SEQUENCE [LARGE SCALE GENOMIC DNA]</scope>
    <source>
        <strain evidence="8 9">7MK8-2</strain>
    </source>
</reference>
<feature type="transmembrane region" description="Helical" evidence="6">
    <location>
        <begin position="119"/>
        <end position="139"/>
    </location>
</feature>
<evidence type="ECO:0000256" key="6">
    <source>
        <dbReference type="SAM" id="Phobius"/>
    </source>
</evidence>
<dbReference type="PANTHER" id="PTHR35007:SF1">
    <property type="entry name" value="PILUS ASSEMBLY PROTEIN"/>
    <property type="match status" value="1"/>
</dbReference>
<accession>A0A494XIP8</accession>
<evidence type="ECO:0000259" key="7">
    <source>
        <dbReference type="Pfam" id="PF00482"/>
    </source>
</evidence>
<evidence type="ECO:0000313" key="9">
    <source>
        <dbReference type="Proteomes" id="UP000280434"/>
    </source>
</evidence>
<organism evidence="8 9">
    <name type="scientific">Trinickia fusca</name>
    <dbReference type="NCBI Taxonomy" id="2419777"/>
    <lineage>
        <taxon>Bacteria</taxon>
        <taxon>Pseudomonadati</taxon>
        <taxon>Pseudomonadota</taxon>
        <taxon>Betaproteobacteria</taxon>
        <taxon>Burkholderiales</taxon>
        <taxon>Burkholderiaceae</taxon>
        <taxon>Trinickia</taxon>
    </lineage>
</organism>
<dbReference type="Pfam" id="PF00482">
    <property type="entry name" value="T2SSF"/>
    <property type="match status" value="1"/>
</dbReference>
<dbReference type="InterPro" id="IPR042094">
    <property type="entry name" value="T2SS_GspF_sf"/>
</dbReference>
<gene>
    <name evidence="8" type="ORF">D7S89_05805</name>
</gene>
<keyword evidence="4 6" id="KW-1133">Transmembrane helix</keyword>
<feature type="transmembrane region" description="Helical" evidence="6">
    <location>
        <begin position="321"/>
        <end position="341"/>
    </location>
</feature>
<dbReference type="Proteomes" id="UP000280434">
    <property type="component" value="Unassembled WGS sequence"/>
</dbReference>
<feature type="transmembrane region" description="Helical" evidence="6">
    <location>
        <begin position="290"/>
        <end position="309"/>
    </location>
</feature>
<evidence type="ECO:0000256" key="3">
    <source>
        <dbReference type="ARBA" id="ARBA00022692"/>
    </source>
</evidence>
<evidence type="ECO:0000256" key="4">
    <source>
        <dbReference type="ARBA" id="ARBA00022989"/>
    </source>
</evidence>
<keyword evidence="3 6" id="KW-0812">Transmembrane</keyword>
<dbReference type="AlphaFoldDB" id="A0A494XIP8"/>
<dbReference type="EMBL" id="RBZV01000002">
    <property type="protein sequence ID" value="RKP50615.1"/>
    <property type="molecule type" value="Genomic_DNA"/>
</dbReference>
<feature type="domain" description="Type II secretion system protein GspF" evidence="7">
    <location>
        <begin position="182"/>
        <end position="306"/>
    </location>
</feature>
<evidence type="ECO:0000256" key="2">
    <source>
        <dbReference type="ARBA" id="ARBA00022475"/>
    </source>
</evidence>
<dbReference type="PANTHER" id="PTHR35007">
    <property type="entry name" value="INTEGRAL MEMBRANE PROTEIN-RELATED"/>
    <property type="match status" value="1"/>
</dbReference>
<keyword evidence="5 6" id="KW-0472">Membrane</keyword>
<dbReference type="OrthoDB" id="597333at2"/>
<dbReference type="Gene3D" id="1.20.81.30">
    <property type="entry name" value="Type II secretion system (T2SS), domain F"/>
    <property type="match status" value="1"/>
</dbReference>